<dbReference type="Pfam" id="PF13580">
    <property type="entry name" value="SIS_2"/>
    <property type="match status" value="1"/>
</dbReference>
<dbReference type="InterPro" id="IPR035461">
    <property type="entry name" value="GmhA/DiaA"/>
</dbReference>
<evidence type="ECO:0000313" key="3">
    <source>
        <dbReference type="Proteomes" id="UP000824260"/>
    </source>
</evidence>
<dbReference type="GO" id="GO:0097367">
    <property type="term" value="F:carbohydrate derivative binding"/>
    <property type="evidence" value="ECO:0007669"/>
    <property type="project" value="InterPro"/>
</dbReference>
<evidence type="ECO:0000313" key="2">
    <source>
        <dbReference type="EMBL" id="HIQ82159.1"/>
    </source>
</evidence>
<comment type="caution">
    <text evidence="2">The sequence shown here is derived from an EMBL/GenBank/DDBJ whole genome shotgun (WGS) entry which is preliminary data.</text>
</comment>
<dbReference type="EMBL" id="DVFZ01000035">
    <property type="protein sequence ID" value="HIQ82159.1"/>
    <property type="molecule type" value="Genomic_DNA"/>
</dbReference>
<dbReference type="PROSITE" id="PS51464">
    <property type="entry name" value="SIS"/>
    <property type="match status" value="1"/>
</dbReference>
<protein>
    <submittedName>
        <fullName evidence="2">SIS domain-containing protein</fullName>
    </submittedName>
</protein>
<dbReference type="Gene3D" id="3.40.50.10490">
    <property type="entry name" value="Glucose-6-phosphate isomerase like protein, domain 1"/>
    <property type="match status" value="1"/>
</dbReference>
<dbReference type="InterPro" id="IPR001347">
    <property type="entry name" value="SIS_dom"/>
</dbReference>
<reference evidence="2" key="1">
    <citation type="submission" date="2020-10" db="EMBL/GenBank/DDBJ databases">
        <authorList>
            <person name="Gilroy R."/>
        </authorList>
    </citation>
    <scope>NUCLEOTIDE SEQUENCE</scope>
    <source>
        <strain evidence="2">ChiSjej6B24-2974</strain>
    </source>
</reference>
<dbReference type="Proteomes" id="UP000824260">
    <property type="component" value="Unassembled WGS sequence"/>
</dbReference>
<dbReference type="CDD" id="cd05006">
    <property type="entry name" value="SIS_GmhA"/>
    <property type="match status" value="1"/>
</dbReference>
<reference evidence="2" key="2">
    <citation type="journal article" date="2021" name="PeerJ">
        <title>Extensive microbial diversity within the chicken gut microbiome revealed by metagenomics and culture.</title>
        <authorList>
            <person name="Gilroy R."/>
            <person name="Ravi A."/>
            <person name="Getino M."/>
            <person name="Pursley I."/>
            <person name="Horton D.L."/>
            <person name="Alikhan N.F."/>
            <person name="Baker D."/>
            <person name="Gharbi K."/>
            <person name="Hall N."/>
            <person name="Watson M."/>
            <person name="Adriaenssens E.M."/>
            <person name="Foster-Nyarko E."/>
            <person name="Jarju S."/>
            <person name="Secka A."/>
            <person name="Antonio M."/>
            <person name="Oren A."/>
            <person name="Chaudhuri R.R."/>
            <person name="La Ragione R."/>
            <person name="Hildebrand F."/>
            <person name="Pallen M.J."/>
        </authorList>
    </citation>
    <scope>NUCLEOTIDE SEQUENCE</scope>
    <source>
        <strain evidence="2">ChiSjej6B24-2974</strain>
    </source>
</reference>
<dbReference type="InterPro" id="IPR050099">
    <property type="entry name" value="SIS_GmhA/DiaA_subfam"/>
</dbReference>
<feature type="domain" description="SIS" evidence="1">
    <location>
        <begin position="1"/>
        <end position="154"/>
    </location>
</feature>
<dbReference type="GO" id="GO:1901135">
    <property type="term" value="P:carbohydrate derivative metabolic process"/>
    <property type="evidence" value="ECO:0007669"/>
    <property type="project" value="InterPro"/>
</dbReference>
<evidence type="ECO:0000259" key="1">
    <source>
        <dbReference type="PROSITE" id="PS51464"/>
    </source>
</evidence>
<proteinExistence type="predicted"/>
<dbReference type="AlphaFoldDB" id="A0A9D1CWD8"/>
<dbReference type="PANTHER" id="PTHR30390">
    <property type="entry name" value="SEDOHEPTULOSE 7-PHOSPHATE ISOMERASE / DNAA INITIATOR-ASSOCIATING FACTOR FOR REPLICATION INITIATION"/>
    <property type="match status" value="1"/>
</dbReference>
<organism evidence="2 3">
    <name type="scientific">Candidatus Pullichristensenella stercorigallinarum</name>
    <dbReference type="NCBI Taxonomy" id="2840909"/>
    <lineage>
        <taxon>Bacteria</taxon>
        <taxon>Bacillati</taxon>
        <taxon>Bacillota</taxon>
        <taxon>Clostridia</taxon>
        <taxon>Candidatus Pullichristensenella</taxon>
    </lineage>
</organism>
<accession>A0A9D1CWD8</accession>
<gene>
    <name evidence="2" type="ORF">IAA52_03570</name>
</gene>
<dbReference type="SUPFAM" id="SSF53697">
    <property type="entry name" value="SIS domain"/>
    <property type="match status" value="1"/>
</dbReference>
<name>A0A9D1CWD8_9FIRM</name>
<dbReference type="InterPro" id="IPR046348">
    <property type="entry name" value="SIS_dom_sf"/>
</dbReference>
<sequence>MTRWPTGSRFCGNGGSTSAASHIANDLSCHTRNWNREGYRCICLNDSTAVLTSLTNDYGFECVYSRPLETLGKPGDILWAYSTSGNSGNVVRAVEAARKKGIKTVAFTGRGGGKLKDMCDIWVGVNNDDVTRVEELHLIYSHGIALGVKAAVSPMQ</sequence>